<comment type="caution">
    <text evidence="3">The sequence shown here is derived from an EMBL/GenBank/DDBJ whole genome shotgun (WGS) entry which is preliminary data.</text>
</comment>
<reference evidence="3 4" key="1">
    <citation type="submission" date="2014-10" db="EMBL/GenBank/DDBJ databases">
        <title>Draft genome sequence of Actinoplanes utahensis NRRL 12052.</title>
        <authorList>
            <person name="Velasco-Bucheli B."/>
            <person name="del Cerro C."/>
            <person name="Hormigo D."/>
            <person name="Garcia J.L."/>
            <person name="Acebal C."/>
            <person name="Arroyo M."/>
            <person name="de la Mata I."/>
        </authorList>
    </citation>
    <scope>NUCLEOTIDE SEQUENCE [LARGE SCALE GENOMIC DNA]</scope>
    <source>
        <strain evidence="3 4">NRRL 12052</strain>
    </source>
</reference>
<dbReference type="GO" id="GO:0003824">
    <property type="term" value="F:catalytic activity"/>
    <property type="evidence" value="ECO:0007669"/>
    <property type="project" value="InterPro"/>
</dbReference>
<dbReference type="AlphaFoldDB" id="A0A0A6UIR7"/>
<gene>
    <name evidence="3" type="ORF">MB27_23885</name>
</gene>
<keyword evidence="4" id="KW-1185">Reference proteome</keyword>
<dbReference type="eggNOG" id="COG0452">
    <property type="taxonomic scope" value="Bacteria"/>
</dbReference>
<sequence>MLTMSRTLYVIVCAAGVASGVGRLIALAQEDGWTVQVIATPSALAFIDTAALKEQTGRPVRSRYRAPTDPRPPRADAIILAPATYNTINKFAHGFADTYALGLLAEAPGLGIPVVVLPCVQTALASRLPFRRSVDDLRAEGVDVLLGPGALEPHEPGSSDPGEFPWHLPVQALRSKPLRGTP</sequence>
<dbReference type="OrthoDB" id="161343at2"/>
<proteinExistence type="predicted"/>
<evidence type="ECO:0000256" key="1">
    <source>
        <dbReference type="SAM" id="MobiDB-lite"/>
    </source>
</evidence>
<protein>
    <submittedName>
        <fullName evidence="3">Flavoprotein</fullName>
    </submittedName>
</protein>
<accession>A0A0A6UIR7</accession>
<evidence type="ECO:0000313" key="4">
    <source>
        <dbReference type="Proteomes" id="UP000054537"/>
    </source>
</evidence>
<dbReference type="SUPFAM" id="SSF52507">
    <property type="entry name" value="Homo-oligomeric flavin-containing Cys decarboxylases, HFCD"/>
    <property type="match status" value="1"/>
</dbReference>
<dbReference type="InterPro" id="IPR003382">
    <property type="entry name" value="Flavoprotein"/>
</dbReference>
<feature type="domain" description="Flavoprotein" evidence="2">
    <location>
        <begin position="8"/>
        <end position="105"/>
    </location>
</feature>
<name>A0A0A6UIR7_ACTUT</name>
<dbReference type="Pfam" id="PF02441">
    <property type="entry name" value="Flavoprotein"/>
    <property type="match status" value="1"/>
</dbReference>
<feature type="region of interest" description="Disordered" evidence="1">
    <location>
        <begin position="148"/>
        <end position="167"/>
    </location>
</feature>
<organism evidence="3 4">
    <name type="scientific">Actinoplanes utahensis</name>
    <dbReference type="NCBI Taxonomy" id="1869"/>
    <lineage>
        <taxon>Bacteria</taxon>
        <taxon>Bacillati</taxon>
        <taxon>Actinomycetota</taxon>
        <taxon>Actinomycetes</taxon>
        <taxon>Micromonosporales</taxon>
        <taxon>Micromonosporaceae</taxon>
        <taxon>Actinoplanes</taxon>
    </lineage>
</organism>
<evidence type="ECO:0000259" key="2">
    <source>
        <dbReference type="Pfam" id="PF02441"/>
    </source>
</evidence>
<dbReference type="Proteomes" id="UP000054537">
    <property type="component" value="Unassembled WGS sequence"/>
</dbReference>
<dbReference type="STRING" id="1869.MB27_23885"/>
<dbReference type="EMBL" id="JRTT01000029">
    <property type="protein sequence ID" value="KHD75301.1"/>
    <property type="molecule type" value="Genomic_DNA"/>
</dbReference>
<dbReference type="Gene3D" id="3.40.50.1950">
    <property type="entry name" value="Flavin prenyltransferase-like"/>
    <property type="match status" value="1"/>
</dbReference>
<evidence type="ECO:0000313" key="3">
    <source>
        <dbReference type="EMBL" id="KHD75301.1"/>
    </source>
</evidence>
<dbReference type="InterPro" id="IPR036551">
    <property type="entry name" value="Flavin_trans-like"/>
</dbReference>